<keyword evidence="2" id="KW-1133">Transmembrane helix</keyword>
<dbReference type="GO" id="GO:0070762">
    <property type="term" value="C:nuclear pore transmembrane ring"/>
    <property type="evidence" value="ECO:0007669"/>
    <property type="project" value="TreeGrafter"/>
</dbReference>
<keyword evidence="2" id="KW-0472">Membrane</keyword>
<evidence type="ECO:0000313" key="4">
    <source>
        <dbReference type="EMBL" id="THH13470.1"/>
    </source>
</evidence>
<dbReference type="GO" id="GO:0017056">
    <property type="term" value="F:structural constituent of nuclear pore"/>
    <property type="evidence" value="ECO:0007669"/>
    <property type="project" value="InterPro"/>
</dbReference>
<dbReference type="InterPro" id="IPR056544">
    <property type="entry name" value="Ig_POM152"/>
</dbReference>
<dbReference type="EMBL" id="SGPL01000351">
    <property type="protein sequence ID" value="THH13470.1"/>
    <property type="molecule type" value="Genomic_DNA"/>
</dbReference>
<feature type="region of interest" description="Disordered" evidence="1">
    <location>
        <begin position="251"/>
        <end position="272"/>
    </location>
</feature>
<organism evidence="4 5">
    <name type="scientific">Bondarzewia mesenterica</name>
    <dbReference type="NCBI Taxonomy" id="1095465"/>
    <lineage>
        <taxon>Eukaryota</taxon>
        <taxon>Fungi</taxon>
        <taxon>Dikarya</taxon>
        <taxon>Basidiomycota</taxon>
        <taxon>Agaricomycotina</taxon>
        <taxon>Agaricomycetes</taxon>
        <taxon>Russulales</taxon>
        <taxon>Bondarzewiaceae</taxon>
        <taxon>Bondarzewia</taxon>
    </lineage>
</organism>
<dbReference type="InterPro" id="IPR056540">
    <property type="entry name" value="TMD_POM152"/>
</dbReference>
<feature type="compositionally biased region" description="Acidic residues" evidence="1">
    <location>
        <begin position="252"/>
        <end position="265"/>
    </location>
</feature>
<comment type="caution">
    <text evidence="4">The sequence shown here is derived from an EMBL/GenBank/DDBJ whole genome shotgun (WGS) entry which is preliminary data.</text>
</comment>
<dbReference type="Pfam" id="PF24312">
    <property type="entry name" value="Ig-like_POM152"/>
    <property type="match status" value="2"/>
</dbReference>
<dbReference type="InterPro" id="IPR056541">
    <property type="entry name" value="Ig-like_POM152"/>
</dbReference>
<keyword evidence="5" id="KW-1185">Reference proteome</keyword>
<dbReference type="InterPro" id="IPR056543">
    <property type="entry name" value="Ig-like_POM152_9th"/>
</dbReference>
<feature type="transmembrane region" description="Helical" evidence="2">
    <location>
        <begin position="86"/>
        <end position="112"/>
    </location>
</feature>
<dbReference type="GO" id="GO:0006999">
    <property type="term" value="P:nuclear pore organization"/>
    <property type="evidence" value="ECO:0007669"/>
    <property type="project" value="TreeGrafter"/>
</dbReference>
<dbReference type="GO" id="GO:0006606">
    <property type="term" value="P:protein import into nucleus"/>
    <property type="evidence" value="ECO:0007669"/>
    <property type="project" value="TreeGrafter"/>
</dbReference>
<dbReference type="Proteomes" id="UP000310158">
    <property type="component" value="Unassembled WGS sequence"/>
</dbReference>
<accession>A0A4S4LTB3</accession>
<dbReference type="InterPro" id="IPR056542">
    <property type="entry name" value="Ig-like_POM152_1st"/>
</dbReference>
<dbReference type="OrthoDB" id="5529162at2759"/>
<feature type="domain" description="Ig-like" evidence="3">
    <location>
        <begin position="309"/>
        <end position="370"/>
    </location>
</feature>
<dbReference type="Pfam" id="PF23664">
    <property type="entry name" value="Ig_Pom152"/>
    <property type="match status" value="2"/>
</dbReference>
<dbReference type="PROSITE" id="PS50835">
    <property type="entry name" value="IG_LIKE"/>
    <property type="match status" value="1"/>
</dbReference>
<protein>
    <recommendedName>
        <fullName evidence="3">Ig-like domain-containing protein</fullName>
    </recommendedName>
</protein>
<sequence>MSTTKEAPPNQPQPRIPEKYLDVPTQRLYVLSFGLLVQAIKLFDYLQYLFAADNSNIPHYGRKWLVVDFLYCVGLGQLRIPRLNYATSIIVVQVLLLWILDGFLFGGIRLRLFGGSGDVQAQEIATTSAFSIASILSIATFGIFSGKSYTGKDAHLLGQHTVRMSPISTAFLNPFGQTFCLPTPSSSVLIPLLLNNTSPQTVEYLLTPLGYVEGEDVPPKKVVVHSRELRAIENARAEELRRVKGASRLDADDYDYDEGDEDEEERDPHSTMRLQKTQSLAHIRLSTPGTVRLNEVQDNSRVGARIVYPSEITIAPCPRAQFTDGDAITRGDNVRCAAPGLGGIGGEDRDFQLGLDVYGVPPLSLKWFKDINGKREYFTVEGIEGGHVDRPDGSRPSIAAAQDVYIPLTVSAEALGTHIYALESVMDNLGNVDYMGYSSPGRGGNNTLSAEASTNTTRTVHVLRRPTVSFKGCGPGNPASLRIGSEVSLTVFANEADPLDSPWDVTIKYQPSLGLDENGKSANKRFRPWKKTLTTQEGKRDLVVKTNIPGEYTIVDVKGKYCEGDVLSPEMCTVVELPRPTAEIEWRRIHECSGDTGVSASLVLHGTPPFQIGYRMQRDKEHPRESVQTFSGSRGEMTLQPPRSGHYIYTFTHISDANYQKVELKGPSIDQIVHPLATANFVQTGPPGRDKQTINSCSGDMGTGPWNLEVQLVGPKGSEIISFRGIDTPRKTLQLPVPKAIDRDGGSFEIDLVSIEDSYGCKRSLSVPGVSVNVRRVKPTAKFYGKEGKRHVTILDHEQASLPLRLTGDGPWRIKYRTLENPDYVQQATLHTPNDNLRVNEKGLYEIIEVTDSQCPGTIFADASTYKVEWVPRPSARLSQETKTLHEAFNGSFILPPICEGQSDHVDLDLTGRSPFQIMYNIARAGETGGTKLLDQPIFNSIQSRTRFQLHTSDPGRIFYEVKQVGDAAYPLSKHKGAVIPRYDRPLFEQEVLMRPYARFSNQNRLQYCLHDTLTPRDKSTLDGVVSLEGTPPFELKLSVRNLAAGETYTETVKLTESTWKLNLPSYAFKSIGKHYVTIESIRDASHCEQATPDPHERSIWVEVAESAAIVPFDRREHFCVGEVSQFQLEGIPPWTIGYRINGRSYTHETSVSPFALVQQQPGEFKITSIAHKQKMCKSVVTDLTYTVHPLPSAQVGHGKRIFQDIHEGDQAEITFTLIGEPPFTFTYQRAEVSGKKGSKPGMVLETHTVSGITTKEYSIFSAMEGTWTVTFISDRYCRYPMTSPDANVEKR</sequence>
<dbReference type="PANTHER" id="PTHR28206:SF1">
    <property type="entry name" value="NUCLEOPORIN POM152"/>
    <property type="match status" value="1"/>
</dbReference>
<dbReference type="Pfam" id="PF24527">
    <property type="entry name" value="Ig-like_Pom152_9"/>
    <property type="match status" value="1"/>
</dbReference>
<gene>
    <name evidence="4" type="ORF">EW146_g6752</name>
</gene>
<reference evidence="4 5" key="1">
    <citation type="submission" date="2019-02" db="EMBL/GenBank/DDBJ databases">
        <title>Genome sequencing of the rare red list fungi Bondarzewia mesenterica.</title>
        <authorList>
            <person name="Buettner E."/>
            <person name="Kellner H."/>
        </authorList>
    </citation>
    <scope>NUCLEOTIDE SEQUENCE [LARGE SCALE GENOMIC DNA]</scope>
    <source>
        <strain evidence="4 5">DSM 108281</strain>
    </source>
</reference>
<name>A0A4S4LTB3_9AGAM</name>
<evidence type="ECO:0000256" key="1">
    <source>
        <dbReference type="SAM" id="MobiDB-lite"/>
    </source>
</evidence>
<dbReference type="InterPro" id="IPR037701">
    <property type="entry name" value="Pom152"/>
</dbReference>
<evidence type="ECO:0000256" key="2">
    <source>
        <dbReference type="SAM" id="Phobius"/>
    </source>
</evidence>
<dbReference type="Pfam" id="PF24519">
    <property type="entry name" value="Ig-like_Pom152_1"/>
    <property type="match status" value="1"/>
</dbReference>
<dbReference type="PANTHER" id="PTHR28206">
    <property type="entry name" value="NUCLEOPORIN POM152"/>
    <property type="match status" value="1"/>
</dbReference>
<evidence type="ECO:0000259" key="3">
    <source>
        <dbReference type="PROSITE" id="PS50835"/>
    </source>
</evidence>
<dbReference type="Pfam" id="PF24097">
    <property type="entry name" value="TMD_POM152"/>
    <property type="match status" value="1"/>
</dbReference>
<keyword evidence="2" id="KW-0812">Transmembrane</keyword>
<dbReference type="InterPro" id="IPR007110">
    <property type="entry name" value="Ig-like_dom"/>
</dbReference>
<proteinExistence type="predicted"/>
<evidence type="ECO:0000313" key="5">
    <source>
        <dbReference type="Proteomes" id="UP000310158"/>
    </source>
</evidence>